<dbReference type="EMBL" id="JAUSWJ010000001">
    <property type="protein sequence ID" value="MDQ0518288.1"/>
    <property type="molecule type" value="Genomic_DNA"/>
</dbReference>
<evidence type="ECO:0000256" key="3">
    <source>
        <dbReference type="ARBA" id="ARBA00017473"/>
    </source>
</evidence>
<feature type="domain" description="GHMP kinase C-terminal" evidence="12">
    <location>
        <begin position="208"/>
        <end position="279"/>
    </location>
</feature>
<gene>
    <name evidence="10" type="primary">ispE</name>
    <name evidence="13" type="ORF">QO015_003901</name>
</gene>
<comment type="function">
    <text evidence="10">Catalyzes the phosphorylation of the position 2 hydroxy group of 4-diphosphocytidyl-2C-methyl-D-erythritol.</text>
</comment>
<dbReference type="InterPro" id="IPR014721">
    <property type="entry name" value="Ribsml_uS5_D2-typ_fold_subgr"/>
</dbReference>
<comment type="caution">
    <text evidence="13">The sequence shown here is derived from an EMBL/GenBank/DDBJ whole genome shotgun (WGS) entry which is preliminary data.</text>
</comment>
<dbReference type="PANTHER" id="PTHR43527">
    <property type="entry name" value="4-DIPHOSPHOCYTIDYL-2-C-METHYL-D-ERYTHRITOL KINASE, CHLOROPLASTIC"/>
    <property type="match status" value="1"/>
</dbReference>
<organism evidence="13 14">
    <name type="scientific">Kaistia geumhonensis</name>
    <dbReference type="NCBI Taxonomy" id="410839"/>
    <lineage>
        <taxon>Bacteria</taxon>
        <taxon>Pseudomonadati</taxon>
        <taxon>Pseudomonadota</taxon>
        <taxon>Alphaproteobacteria</taxon>
        <taxon>Hyphomicrobiales</taxon>
        <taxon>Kaistiaceae</taxon>
        <taxon>Kaistia</taxon>
    </lineage>
</organism>
<evidence type="ECO:0000256" key="8">
    <source>
        <dbReference type="ARBA" id="ARBA00023229"/>
    </source>
</evidence>
<comment type="similarity">
    <text evidence="1 10">Belongs to the GHMP kinase family. IspE subfamily.</text>
</comment>
<evidence type="ECO:0000256" key="9">
    <source>
        <dbReference type="ARBA" id="ARBA00032554"/>
    </source>
</evidence>
<dbReference type="InterPro" id="IPR004424">
    <property type="entry name" value="IspE"/>
</dbReference>
<keyword evidence="5 10" id="KW-0547">Nucleotide-binding</keyword>
<evidence type="ECO:0000256" key="7">
    <source>
        <dbReference type="ARBA" id="ARBA00022840"/>
    </source>
</evidence>
<reference evidence="13 14" key="1">
    <citation type="submission" date="2023-07" db="EMBL/GenBank/DDBJ databases">
        <title>Genomic Encyclopedia of Type Strains, Phase IV (KMG-IV): sequencing the most valuable type-strain genomes for metagenomic binning, comparative biology and taxonomic classification.</title>
        <authorList>
            <person name="Goeker M."/>
        </authorList>
    </citation>
    <scope>NUCLEOTIDE SEQUENCE [LARGE SCALE GENOMIC DNA]</scope>
    <source>
        <strain evidence="13 14">B1-1</strain>
    </source>
</reference>
<dbReference type="EC" id="2.7.1.148" evidence="2 10"/>
<evidence type="ECO:0000313" key="14">
    <source>
        <dbReference type="Proteomes" id="UP001223743"/>
    </source>
</evidence>
<evidence type="ECO:0000256" key="4">
    <source>
        <dbReference type="ARBA" id="ARBA00022679"/>
    </source>
</evidence>
<evidence type="ECO:0000256" key="5">
    <source>
        <dbReference type="ARBA" id="ARBA00022741"/>
    </source>
</evidence>
<dbReference type="PIRSF" id="PIRSF010376">
    <property type="entry name" value="IspE"/>
    <property type="match status" value="1"/>
</dbReference>
<feature type="active site" evidence="10">
    <location>
        <position position="14"/>
    </location>
</feature>
<dbReference type="SUPFAM" id="SSF54211">
    <property type="entry name" value="Ribosomal protein S5 domain 2-like"/>
    <property type="match status" value="1"/>
</dbReference>
<dbReference type="RefSeq" id="WP_266283754.1">
    <property type="nucleotide sequence ID" value="NZ_JAPKNF010000003.1"/>
</dbReference>
<dbReference type="SUPFAM" id="SSF55060">
    <property type="entry name" value="GHMP Kinase, C-terminal domain"/>
    <property type="match status" value="1"/>
</dbReference>
<dbReference type="Pfam" id="PF08544">
    <property type="entry name" value="GHMP_kinases_C"/>
    <property type="match status" value="1"/>
</dbReference>
<feature type="domain" description="GHMP kinase N-terminal" evidence="11">
    <location>
        <begin position="73"/>
        <end position="142"/>
    </location>
</feature>
<dbReference type="NCBIfam" id="NF011202">
    <property type="entry name" value="PRK14608.1"/>
    <property type="match status" value="1"/>
</dbReference>
<keyword evidence="8 10" id="KW-0414">Isoprene biosynthesis</keyword>
<keyword evidence="4 10" id="KW-0808">Transferase</keyword>
<dbReference type="Pfam" id="PF00288">
    <property type="entry name" value="GHMP_kinases_N"/>
    <property type="match status" value="1"/>
</dbReference>
<protein>
    <recommendedName>
        <fullName evidence="3 10">4-diphosphocytidyl-2-C-methyl-D-erythritol kinase</fullName>
        <shortName evidence="10">CMK</shortName>
        <ecNumber evidence="2 10">2.7.1.148</ecNumber>
    </recommendedName>
    <alternativeName>
        <fullName evidence="9 10">4-(cytidine-5'-diphospho)-2-C-methyl-D-erythritol kinase</fullName>
    </alternativeName>
</protein>
<feature type="binding site" evidence="10">
    <location>
        <begin position="101"/>
        <end position="111"/>
    </location>
    <ligand>
        <name>ATP</name>
        <dbReference type="ChEBI" id="CHEBI:30616"/>
    </ligand>
</feature>
<keyword evidence="6 10" id="KW-0418">Kinase</keyword>
<proteinExistence type="inferred from homology"/>
<name>A0ABU0MBE1_9HYPH</name>
<keyword evidence="14" id="KW-1185">Reference proteome</keyword>
<evidence type="ECO:0000259" key="12">
    <source>
        <dbReference type="Pfam" id="PF08544"/>
    </source>
</evidence>
<dbReference type="HAMAP" id="MF_00061">
    <property type="entry name" value="IspE"/>
    <property type="match status" value="1"/>
</dbReference>
<dbReference type="PANTHER" id="PTHR43527:SF2">
    <property type="entry name" value="4-DIPHOSPHOCYTIDYL-2-C-METHYL-D-ERYTHRITOL KINASE, CHLOROPLASTIC"/>
    <property type="match status" value="1"/>
</dbReference>
<dbReference type="InterPro" id="IPR013750">
    <property type="entry name" value="GHMP_kinase_C_dom"/>
</dbReference>
<dbReference type="Gene3D" id="3.30.230.10">
    <property type="match status" value="1"/>
</dbReference>
<evidence type="ECO:0000256" key="6">
    <source>
        <dbReference type="ARBA" id="ARBA00022777"/>
    </source>
</evidence>
<evidence type="ECO:0000256" key="1">
    <source>
        <dbReference type="ARBA" id="ARBA00009684"/>
    </source>
</evidence>
<evidence type="ECO:0000256" key="2">
    <source>
        <dbReference type="ARBA" id="ARBA00012052"/>
    </source>
</evidence>
<comment type="pathway">
    <text evidence="10">Isoprenoid biosynthesis; isopentenyl diphosphate biosynthesis via DXP pathway; isopentenyl diphosphate from 1-deoxy-D-xylulose 5-phosphate: step 3/6.</text>
</comment>
<dbReference type="InterPro" id="IPR006204">
    <property type="entry name" value="GHMP_kinase_N_dom"/>
</dbReference>
<sequence>MASAPLARALAPAKINLALHVVGRRPDGYHSLDSLVVFAAFGDMIEAVPAAPVATPLAIEGPFAAGLAAGSDNLVLRAAMIFAAHYPGAAIPPLRLEKNLPLASGIGGGSADGAATLRLLAALNGIRDESGLAACAMKLGADGPMCLASRPLRARGIGEALTAWEGLPPFHMVLANPGIGVSTPAVFRRLERPDNPPLPDALPVFRDAAALAAFLEAATRNDLAGPARLEAPVIAAVEDRLAASPGCLFARMSGSGATVFGLFPDSESARRAAATLEEQHASWWLRPVALAAPSVGAVSRTG</sequence>
<evidence type="ECO:0000313" key="13">
    <source>
        <dbReference type="EMBL" id="MDQ0518288.1"/>
    </source>
</evidence>
<evidence type="ECO:0000256" key="10">
    <source>
        <dbReference type="HAMAP-Rule" id="MF_00061"/>
    </source>
</evidence>
<evidence type="ECO:0000259" key="11">
    <source>
        <dbReference type="Pfam" id="PF00288"/>
    </source>
</evidence>
<feature type="active site" evidence="10">
    <location>
        <position position="142"/>
    </location>
</feature>
<dbReference type="GO" id="GO:0050515">
    <property type="term" value="F:4-(cytidine 5'-diphospho)-2-C-methyl-D-erythritol kinase activity"/>
    <property type="evidence" value="ECO:0007669"/>
    <property type="project" value="UniProtKB-EC"/>
</dbReference>
<keyword evidence="7 10" id="KW-0067">ATP-binding</keyword>
<dbReference type="Gene3D" id="3.30.70.890">
    <property type="entry name" value="GHMP kinase, C-terminal domain"/>
    <property type="match status" value="1"/>
</dbReference>
<dbReference type="Proteomes" id="UP001223743">
    <property type="component" value="Unassembled WGS sequence"/>
</dbReference>
<dbReference type="InterPro" id="IPR036554">
    <property type="entry name" value="GHMP_kinase_C_sf"/>
</dbReference>
<comment type="catalytic activity">
    <reaction evidence="10">
        <text>4-CDP-2-C-methyl-D-erythritol + ATP = 4-CDP-2-C-methyl-D-erythritol 2-phosphate + ADP + H(+)</text>
        <dbReference type="Rhea" id="RHEA:18437"/>
        <dbReference type="ChEBI" id="CHEBI:15378"/>
        <dbReference type="ChEBI" id="CHEBI:30616"/>
        <dbReference type="ChEBI" id="CHEBI:57823"/>
        <dbReference type="ChEBI" id="CHEBI:57919"/>
        <dbReference type="ChEBI" id="CHEBI:456216"/>
        <dbReference type="EC" id="2.7.1.148"/>
    </reaction>
</comment>
<dbReference type="InterPro" id="IPR020568">
    <property type="entry name" value="Ribosomal_Su5_D2-typ_SF"/>
</dbReference>
<accession>A0ABU0MBE1</accession>